<organism evidence="7 8">
    <name type="scientific">Coccomyxa subellipsoidea</name>
    <dbReference type="NCBI Taxonomy" id="248742"/>
    <lineage>
        <taxon>Eukaryota</taxon>
        <taxon>Viridiplantae</taxon>
        <taxon>Chlorophyta</taxon>
        <taxon>core chlorophytes</taxon>
        <taxon>Trebouxiophyceae</taxon>
        <taxon>Trebouxiophyceae incertae sedis</taxon>
        <taxon>Coccomyxaceae</taxon>
        <taxon>Coccomyxa</taxon>
    </lineage>
</organism>
<evidence type="ECO:0000256" key="4">
    <source>
        <dbReference type="ARBA" id="ARBA00023242"/>
    </source>
</evidence>
<evidence type="ECO:0000313" key="8">
    <source>
        <dbReference type="Proteomes" id="UP001491310"/>
    </source>
</evidence>
<feature type="compositionally biased region" description="Low complexity" evidence="5">
    <location>
        <begin position="204"/>
        <end position="213"/>
    </location>
</feature>
<keyword evidence="2" id="KW-0240">DNA-directed RNA polymerase</keyword>
<dbReference type="InterPro" id="IPR045113">
    <property type="entry name" value="Rpb7-like"/>
</dbReference>
<dbReference type="Pfam" id="PF17875">
    <property type="entry name" value="RPA43_OB"/>
    <property type="match status" value="1"/>
</dbReference>
<evidence type="ECO:0000256" key="3">
    <source>
        <dbReference type="ARBA" id="ARBA00023163"/>
    </source>
</evidence>
<evidence type="ECO:0000259" key="6">
    <source>
        <dbReference type="Pfam" id="PF17875"/>
    </source>
</evidence>
<gene>
    <name evidence="7" type="ORF">WJX75_000622</name>
</gene>
<comment type="caution">
    <text evidence="7">The sequence shown here is derived from an EMBL/GenBank/DDBJ whole genome shotgun (WGS) entry which is preliminary data.</text>
</comment>
<evidence type="ECO:0000256" key="5">
    <source>
        <dbReference type="SAM" id="MobiDB-lite"/>
    </source>
</evidence>
<feature type="domain" description="RPA43 OB" evidence="6">
    <location>
        <begin position="83"/>
        <end position="124"/>
    </location>
</feature>
<feature type="region of interest" description="Disordered" evidence="5">
    <location>
        <begin position="175"/>
        <end position="229"/>
    </location>
</feature>
<dbReference type="InterPro" id="IPR041178">
    <property type="entry name" value="RPA43_OB"/>
</dbReference>
<protein>
    <recommendedName>
        <fullName evidence="6">RPA43 OB domain-containing protein</fullName>
    </recommendedName>
</protein>
<dbReference type="PANTHER" id="PTHR12709:SF5">
    <property type="entry name" value="DNA-DIRECTED RNA POLYMERASE I SUBUNIT RPA43"/>
    <property type="match status" value="1"/>
</dbReference>
<proteinExistence type="predicted"/>
<name>A0ABR2YSU9_9CHLO</name>
<reference evidence="7 8" key="1">
    <citation type="journal article" date="2024" name="Nat. Commun.">
        <title>Phylogenomics reveals the evolutionary origins of lichenization in chlorophyte algae.</title>
        <authorList>
            <person name="Puginier C."/>
            <person name="Libourel C."/>
            <person name="Otte J."/>
            <person name="Skaloud P."/>
            <person name="Haon M."/>
            <person name="Grisel S."/>
            <person name="Petersen M."/>
            <person name="Berrin J.G."/>
            <person name="Delaux P.M."/>
            <person name="Dal Grande F."/>
            <person name="Keller J."/>
        </authorList>
    </citation>
    <scope>NUCLEOTIDE SEQUENCE [LARGE SCALE GENOMIC DNA]</scope>
    <source>
        <strain evidence="7 8">SAG 216-7</strain>
    </source>
</reference>
<evidence type="ECO:0000256" key="1">
    <source>
        <dbReference type="ARBA" id="ARBA00004123"/>
    </source>
</evidence>
<sequence length="229" mass="25577">MDERALRRCKARFALDLHPSHCSDAMAGVKEQLNAWLLRWNHDVGGVMLSYSNPTLETAQARIHPYFPYFHVDVAAEMDLFSPAPGHTITGQVNKIGTDYIGLLVLGIFNAAIGHQNIRAEFQHSAMDNSWVSKRESSHCIKEGTNVIFTVHTVQNEGDFFSLTGKLDGAWTGAVGHTAPQIPEEEHRKKKKRKSQPADLRAESSPQAQQQAPNHLKRHKVQALAQVQQ</sequence>
<accession>A0ABR2YSU9</accession>
<dbReference type="InterPro" id="IPR036898">
    <property type="entry name" value="RNA_pol_Rpb7-like_N_sf"/>
</dbReference>
<keyword evidence="3" id="KW-0804">Transcription</keyword>
<dbReference type="PANTHER" id="PTHR12709">
    <property type="entry name" value="DNA-DIRECTED RNA POLYMERASE II, III"/>
    <property type="match status" value="1"/>
</dbReference>
<evidence type="ECO:0000256" key="2">
    <source>
        <dbReference type="ARBA" id="ARBA00022478"/>
    </source>
</evidence>
<keyword evidence="4" id="KW-0539">Nucleus</keyword>
<dbReference type="Gene3D" id="2.40.50.1060">
    <property type="match status" value="1"/>
</dbReference>
<evidence type="ECO:0000313" key="7">
    <source>
        <dbReference type="EMBL" id="KAK9914793.1"/>
    </source>
</evidence>
<comment type="subcellular location">
    <subcellularLocation>
        <location evidence="1">Nucleus</location>
    </subcellularLocation>
</comment>
<dbReference type="EMBL" id="JALJOT010000005">
    <property type="protein sequence ID" value="KAK9914793.1"/>
    <property type="molecule type" value="Genomic_DNA"/>
</dbReference>
<dbReference type="Proteomes" id="UP001491310">
    <property type="component" value="Unassembled WGS sequence"/>
</dbReference>
<keyword evidence="8" id="KW-1185">Reference proteome</keyword>
<dbReference type="Gene3D" id="3.30.1490.120">
    <property type="entry name" value="RNA polymerase Rpb7-like, N-terminal domain"/>
    <property type="match status" value="1"/>
</dbReference>